<protein>
    <submittedName>
        <fullName evidence="2">Uncharacterized protein</fullName>
    </submittedName>
</protein>
<dbReference type="EMBL" id="FOHT01000033">
    <property type="protein sequence ID" value="SET98058.1"/>
    <property type="molecule type" value="Genomic_DNA"/>
</dbReference>
<dbReference type="AlphaFoldDB" id="A0A1I0ILV3"/>
<name>A0A1I0ILV3_9BACT</name>
<accession>A0A1I0ILV3</accession>
<proteinExistence type="predicted"/>
<organism evidence="2 3">
    <name type="scientific">Draconibacterium orientale</name>
    <dbReference type="NCBI Taxonomy" id="1168034"/>
    <lineage>
        <taxon>Bacteria</taxon>
        <taxon>Pseudomonadati</taxon>
        <taxon>Bacteroidota</taxon>
        <taxon>Bacteroidia</taxon>
        <taxon>Marinilabiliales</taxon>
        <taxon>Prolixibacteraceae</taxon>
        <taxon>Draconibacterium</taxon>
    </lineage>
</organism>
<keyword evidence="1" id="KW-0472">Membrane</keyword>
<evidence type="ECO:0000313" key="2">
    <source>
        <dbReference type="EMBL" id="SET98058.1"/>
    </source>
</evidence>
<dbReference type="Proteomes" id="UP000181981">
    <property type="component" value="Unassembled WGS sequence"/>
</dbReference>
<evidence type="ECO:0000313" key="3">
    <source>
        <dbReference type="Proteomes" id="UP000181981"/>
    </source>
</evidence>
<reference evidence="2 3" key="1">
    <citation type="submission" date="2016-10" db="EMBL/GenBank/DDBJ databases">
        <authorList>
            <person name="de Groot N.N."/>
        </authorList>
    </citation>
    <scope>NUCLEOTIDE SEQUENCE [LARGE SCALE GENOMIC DNA]</scope>
    <source>
        <strain evidence="2 3">DSM 25947</strain>
    </source>
</reference>
<gene>
    <name evidence="2" type="ORF">SAMN05444285_13316</name>
</gene>
<keyword evidence="1" id="KW-1133">Transmembrane helix</keyword>
<feature type="transmembrane region" description="Helical" evidence="1">
    <location>
        <begin position="21"/>
        <end position="46"/>
    </location>
</feature>
<keyword evidence="1" id="KW-0812">Transmembrane</keyword>
<sequence>MFYKNGTEPTTYQHLNIYTRINIHLIFFLLILLVLIFLNGIIPYYLLNGLK</sequence>
<evidence type="ECO:0000256" key="1">
    <source>
        <dbReference type="SAM" id="Phobius"/>
    </source>
</evidence>